<evidence type="ECO:0000256" key="1">
    <source>
        <dbReference type="SAM" id="MobiDB-lite"/>
    </source>
</evidence>
<sequence>MAELEYTVERIEGDDSITVISENGDIRFASVGEVINAGDTILSFEGGQVVLTAGGQNIVIDNSVDVFITADLASQQGNQDDEAEEINVDDDFLAALDGDGDLLDSLESTAAGSDSSGQDTDGSSFVRVERISEDVDPVAFEYAQTGNDSVQLETQEVSAADFDIEFDLGSVINEVTPTFVGTTSAPAGSAVDVLITDQNGTTQNVTSVVQDDGTFTVNVGNALPEGTFTVEASITDNAGNTTTVSVSSSVDITAPIIADLTVEAGNNTPAISGSTDAEPGTAVVVTLIDGNGDSQLLNSVVQGDGSFSAIPESPLVDGDFTLVAQVTDNAGNTTSATITGNVDTTAPVVTDTTTTDNNSDTPTFTGTTNAEPGSAVTMTVTDANGDSQVMNAVVQEDGVIQLAQRTR</sequence>
<dbReference type="OrthoDB" id="8481600at2"/>
<feature type="domain" description="Bacterial Ig-like" evidence="2">
    <location>
        <begin position="171"/>
        <end position="251"/>
    </location>
</feature>
<keyword evidence="4" id="KW-1185">Reference proteome</keyword>
<organism evidence="3 4">
    <name type="scientific">Paraglaciecola polaris LMG 21857</name>
    <dbReference type="NCBI Taxonomy" id="1129793"/>
    <lineage>
        <taxon>Bacteria</taxon>
        <taxon>Pseudomonadati</taxon>
        <taxon>Pseudomonadota</taxon>
        <taxon>Gammaproteobacteria</taxon>
        <taxon>Alteromonadales</taxon>
        <taxon>Alteromonadaceae</taxon>
        <taxon>Paraglaciecola</taxon>
    </lineage>
</organism>
<reference evidence="4" key="1">
    <citation type="journal article" date="2014" name="Environ. Microbiol.">
        <title>Comparative genomics of the marine bacterial genus Glaciecola reveals the high degree of genomic diversity and genomic characteristic for cold adaptation.</title>
        <authorList>
            <person name="Qin Q.L."/>
            <person name="Xie B.B."/>
            <person name="Yu Y."/>
            <person name="Shu Y.L."/>
            <person name="Rong J.C."/>
            <person name="Zhang Y.J."/>
            <person name="Zhao D.L."/>
            <person name="Chen X.L."/>
            <person name="Zhang X.Y."/>
            <person name="Chen B."/>
            <person name="Zhou B.C."/>
            <person name="Zhang Y.Z."/>
        </authorList>
    </citation>
    <scope>NUCLEOTIDE SEQUENCE [LARGE SCALE GENOMIC DNA]</scope>
    <source>
        <strain evidence="4">LMG 21857</strain>
    </source>
</reference>
<feature type="region of interest" description="Disordered" evidence="1">
    <location>
        <begin position="351"/>
        <end position="371"/>
    </location>
</feature>
<dbReference type="InterPro" id="IPR013783">
    <property type="entry name" value="Ig-like_fold"/>
</dbReference>
<dbReference type="InterPro" id="IPR047777">
    <property type="entry name" value="LapA-like_RM"/>
</dbReference>
<dbReference type="InterPro" id="IPR044016">
    <property type="entry name" value="Big_13"/>
</dbReference>
<evidence type="ECO:0000259" key="2">
    <source>
        <dbReference type="Pfam" id="PF19077"/>
    </source>
</evidence>
<evidence type="ECO:0000313" key="3">
    <source>
        <dbReference type="EMBL" id="GAC31135.1"/>
    </source>
</evidence>
<proteinExistence type="predicted"/>
<dbReference type="NCBIfam" id="NF033510">
    <property type="entry name" value="Ca_tandemer"/>
    <property type="match status" value="2"/>
</dbReference>
<evidence type="ECO:0000313" key="4">
    <source>
        <dbReference type="Proteomes" id="UP000006322"/>
    </source>
</evidence>
<dbReference type="STRING" id="1129793.GPLA_0216"/>
<dbReference type="Proteomes" id="UP000006322">
    <property type="component" value="Unassembled WGS sequence"/>
</dbReference>
<protein>
    <submittedName>
        <fullName evidence="3">RTX toxin, putative</fullName>
    </submittedName>
</protein>
<dbReference type="RefSeq" id="WP_007102943.1">
    <property type="nucleotide sequence ID" value="NZ_BAER01000013.1"/>
</dbReference>
<feature type="compositionally biased region" description="Low complexity" evidence="1">
    <location>
        <begin position="351"/>
        <end position="365"/>
    </location>
</feature>
<accession>K7A6Q3</accession>
<name>K7A6Q3_9ALTE</name>
<comment type="caution">
    <text evidence="3">The sequence shown here is derived from an EMBL/GenBank/DDBJ whole genome shotgun (WGS) entry which is preliminary data.</text>
</comment>
<feature type="domain" description="Bacterial Ig-like" evidence="2">
    <location>
        <begin position="266"/>
        <end position="344"/>
    </location>
</feature>
<dbReference type="EMBL" id="BAER01000013">
    <property type="protein sequence ID" value="GAC31135.1"/>
    <property type="molecule type" value="Genomic_DNA"/>
</dbReference>
<dbReference type="Pfam" id="PF19077">
    <property type="entry name" value="Big_13"/>
    <property type="match status" value="2"/>
</dbReference>
<dbReference type="AlphaFoldDB" id="K7A6Q3"/>
<gene>
    <name evidence="3" type="ORF">GPLA_0216</name>
</gene>
<dbReference type="NCBIfam" id="NF033682">
    <property type="entry name" value="retention_LapA"/>
    <property type="match status" value="1"/>
</dbReference>
<dbReference type="Gene3D" id="2.60.40.10">
    <property type="entry name" value="Immunoglobulins"/>
    <property type="match status" value="2"/>
</dbReference>